<dbReference type="GO" id="GO:0051213">
    <property type="term" value="F:dioxygenase activity"/>
    <property type="evidence" value="ECO:0007669"/>
    <property type="project" value="UniProtKB-KW"/>
</dbReference>
<evidence type="ECO:0000256" key="1">
    <source>
        <dbReference type="ARBA" id="ARBA00022714"/>
    </source>
</evidence>
<dbReference type="OrthoDB" id="147178at2"/>
<dbReference type="GO" id="GO:0051537">
    <property type="term" value="F:2 iron, 2 sulfur cluster binding"/>
    <property type="evidence" value="ECO:0007669"/>
    <property type="project" value="UniProtKB-KW"/>
</dbReference>
<dbReference type="EMBL" id="PDJG01000001">
    <property type="protein sequence ID" value="PFG33390.1"/>
    <property type="molecule type" value="Genomic_DNA"/>
</dbReference>
<evidence type="ECO:0000313" key="6">
    <source>
        <dbReference type="EMBL" id="PFG33390.1"/>
    </source>
</evidence>
<proteinExistence type="predicted"/>
<keyword evidence="7" id="KW-1185">Reference proteome</keyword>
<keyword evidence="6" id="KW-0560">Oxidoreductase</keyword>
<keyword evidence="3" id="KW-0408">Iron</keyword>
<keyword evidence="4" id="KW-0411">Iron-sulfur</keyword>
<gene>
    <name evidence="6" type="ORF">ATL42_1263</name>
</gene>
<dbReference type="Proteomes" id="UP000225548">
    <property type="component" value="Unassembled WGS sequence"/>
</dbReference>
<evidence type="ECO:0000313" key="7">
    <source>
        <dbReference type="Proteomes" id="UP000225548"/>
    </source>
</evidence>
<protein>
    <submittedName>
        <fullName evidence="6">3-phenylpropionate/trans-cinnamate dioxygenase ferredoxin subunit</fullName>
    </submittedName>
</protein>
<comment type="caution">
    <text evidence="6">The sequence shown here is derived from an EMBL/GenBank/DDBJ whole genome shotgun (WGS) entry which is preliminary data.</text>
</comment>
<dbReference type="Gene3D" id="2.102.10.10">
    <property type="entry name" value="Rieske [2Fe-2S] iron-sulphur domain"/>
    <property type="match status" value="1"/>
</dbReference>
<dbReference type="PROSITE" id="PS51296">
    <property type="entry name" value="RIESKE"/>
    <property type="match status" value="1"/>
</dbReference>
<keyword evidence="1" id="KW-0001">2Fe-2S</keyword>
<dbReference type="SUPFAM" id="SSF50022">
    <property type="entry name" value="ISP domain"/>
    <property type="match status" value="1"/>
</dbReference>
<dbReference type="AlphaFoldDB" id="A0A2A9E5E1"/>
<dbReference type="PANTHER" id="PTHR21496">
    <property type="entry name" value="FERREDOXIN-RELATED"/>
    <property type="match status" value="1"/>
</dbReference>
<organism evidence="6 7">
    <name type="scientific">Sanguibacter antarcticus</name>
    <dbReference type="NCBI Taxonomy" id="372484"/>
    <lineage>
        <taxon>Bacteria</taxon>
        <taxon>Bacillati</taxon>
        <taxon>Actinomycetota</taxon>
        <taxon>Actinomycetes</taxon>
        <taxon>Micrococcales</taxon>
        <taxon>Sanguibacteraceae</taxon>
        <taxon>Sanguibacter</taxon>
    </lineage>
</organism>
<keyword evidence="6" id="KW-0223">Dioxygenase</keyword>
<feature type="domain" description="Rieske" evidence="5">
    <location>
        <begin position="10"/>
        <end position="105"/>
    </location>
</feature>
<evidence type="ECO:0000259" key="5">
    <source>
        <dbReference type="PROSITE" id="PS51296"/>
    </source>
</evidence>
<evidence type="ECO:0000256" key="2">
    <source>
        <dbReference type="ARBA" id="ARBA00022723"/>
    </source>
</evidence>
<dbReference type="PANTHER" id="PTHR21496:SF23">
    <property type="entry name" value="3-PHENYLPROPIONATE_CINNAMIC ACID DIOXYGENASE FERREDOXIN SUBUNIT"/>
    <property type="match status" value="1"/>
</dbReference>
<sequence>MTAQIACFTGDVGPASALKVELDDVNGRPVEVAIVRDEEGDLHAISDICTHGAVSLSEGEVEGCLIECWLHGSQFDLRTGVPTSPPAMRPVAVYPLTVEGEHVLVDIDSPLSSS</sequence>
<dbReference type="GO" id="GO:0016705">
    <property type="term" value="F:oxidoreductase activity, acting on paired donors, with incorporation or reduction of molecular oxygen"/>
    <property type="evidence" value="ECO:0007669"/>
    <property type="project" value="UniProtKB-ARBA"/>
</dbReference>
<dbReference type="Pfam" id="PF00355">
    <property type="entry name" value="Rieske"/>
    <property type="match status" value="1"/>
</dbReference>
<accession>A0A2A9E5E1</accession>
<keyword evidence="2" id="KW-0479">Metal-binding</keyword>
<dbReference type="RefSeq" id="WP_098454607.1">
    <property type="nucleotide sequence ID" value="NZ_PDJG01000001.1"/>
</dbReference>
<dbReference type="CDD" id="cd03528">
    <property type="entry name" value="Rieske_RO_ferredoxin"/>
    <property type="match status" value="1"/>
</dbReference>
<evidence type="ECO:0000256" key="3">
    <source>
        <dbReference type="ARBA" id="ARBA00023004"/>
    </source>
</evidence>
<dbReference type="InterPro" id="IPR017941">
    <property type="entry name" value="Rieske_2Fe-2S"/>
</dbReference>
<dbReference type="GO" id="GO:0046872">
    <property type="term" value="F:metal ion binding"/>
    <property type="evidence" value="ECO:0007669"/>
    <property type="project" value="UniProtKB-KW"/>
</dbReference>
<name>A0A2A9E5E1_9MICO</name>
<evidence type="ECO:0000256" key="4">
    <source>
        <dbReference type="ARBA" id="ARBA00023014"/>
    </source>
</evidence>
<dbReference type="GO" id="GO:0004497">
    <property type="term" value="F:monooxygenase activity"/>
    <property type="evidence" value="ECO:0007669"/>
    <property type="project" value="UniProtKB-ARBA"/>
</dbReference>
<reference evidence="6 7" key="1">
    <citation type="submission" date="2017-10" db="EMBL/GenBank/DDBJ databases">
        <title>Sequencing the genomes of 1000 actinobacteria strains.</title>
        <authorList>
            <person name="Klenk H.-P."/>
        </authorList>
    </citation>
    <scope>NUCLEOTIDE SEQUENCE [LARGE SCALE GENOMIC DNA]</scope>
    <source>
        <strain evidence="6 7">DSM 18966</strain>
    </source>
</reference>
<dbReference type="InterPro" id="IPR036922">
    <property type="entry name" value="Rieske_2Fe-2S_sf"/>
</dbReference>